<comment type="caution">
    <text evidence="3">The sequence shown here is derived from an EMBL/GenBank/DDBJ whole genome shotgun (WGS) entry which is preliminary data.</text>
</comment>
<sequence length="226" mass="23550">MMTTNKLTKTFASGSLAIGIATLSSVAGSLLVASSAQASTICYDPNGPLSFGTLGGLRGSSVTCGDKIFTFGQNFFTGDWVDGDFAKIGFGAGEWFFQVAPVGPNPAARTGTISYDVSILPGFSKVFDTIELDSDVSGMGRYQITKDYSTDNGISGQLRSIDGSIDSASIFGAKHVRVVDTFTPNGDELFSADNAFTQKTVPEPGTILGLLAVGGLGLVSRLKKQK</sequence>
<evidence type="ECO:0000256" key="1">
    <source>
        <dbReference type="SAM" id="SignalP"/>
    </source>
</evidence>
<feature type="domain" description="Ice-binding protein C-terminal" evidence="2">
    <location>
        <begin position="200"/>
        <end position="224"/>
    </location>
</feature>
<keyword evidence="1" id="KW-0732">Signal</keyword>
<dbReference type="Proteomes" id="UP000438874">
    <property type="component" value="Unassembled WGS sequence"/>
</dbReference>
<reference evidence="3 4" key="1">
    <citation type="submission" date="2019-02" db="EMBL/GenBank/DDBJ databases">
        <title>Draft genome sequence of Arthrospira platensis NIES-3787.</title>
        <authorList>
            <person name="Yamaguchi H."/>
            <person name="Suzuki S."/>
            <person name="Kawachi M."/>
        </authorList>
    </citation>
    <scope>NUCLEOTIDE SEQUENCE [LARGE SCALE GENOMIC DNA]</scope>
    <source>
        <strain evidence="3 4">NIES-3787</strain>
    </source>
</reference>
<dbReference type="EMBL" id="BJCH01000008">
    <property type="protein sequence ID" value="GCL45406.1"/>
    <property type="molecule type" value="Genomic_DNA"/>
</dbReference>
<evidence type="ECO:0000259" key="2">
    <source>
        <dbReference type="Pfam" id="PF07589"/>
    </source>
</evidence>
<proteinExistence type="predicted"/>
<dbReference type="InterPro" id="IPR013424">
    <property type="entry name" value="Ice-binding_C"/>
</dbReference>
<accession>A0A6H9GG03</accession>
<feature type="signal peptide" evidence="1">
    <location>
        <begin position="1"/>
        <end position="38"/>
    </location>
</feature>
<evidence type="ECO:0000313" key="3">
    <source>
        <dbReference type="EMBL" id="GCL45406.1"/>
    </source>
</evidence>
<feature type="chain" id="PRO_5026214550" description="Ice-binding protein C-terminal domain-containing protein" evidence="1">
    <location>
        <begin position="39"/>
        <end position="226"/>
    </location>
</feature>
<protein>
    <recommendedName>
        <fullName evidence="2">Ice-binding protein C-terminal domain-containing protein</fullName>
    </recommendedName>
</protein>
<gene>
    <name evidence="3" type="ORF">NIES3787_10890</name>
</gene>
<dbReference type="Pfam" id="PF07589">
    <property type="entry name" value="PEP-CTERM"/>
    <property type="match status" value="1"/>
</dbReference>
<evidence type="ECO:0000313" key="4">
    <source>
        <dbReference type="Proteomes" id="UP000438874"/>
    </source>
</evidence>
<dbReference type="RefSeq" id="WP_159248508.1">
    <property type="nucleotide sequence ID" value="NZ_BJCH01000008.1"/>
</dbReference>
<dbReference type="AlphaFoldDB" id="A0A6H9GG03"/>
<name>A0A6H9GG03_MICAE</name>
<organism evidence="3 4">
    <name type="scientific">Microcystis aeruginosa NIES-3787</name>
    <dbReference type="NCBI Taxonomy" id="2517782"/>
    <lineage>
        <taxon>Bacteria</taxon>
        <taxon>Bacillati</taxon>
        <taxon>Cyanobacteriota</taxon>
        <taxon>Cyanophyceae</taxon>
        <taxon>Oscillatoriophycideae</taxon>
        <taxon>Chroococcales</taxon>
        <taxon>Microcystaceae</taxon>
        <taxon>Microcystis</taxon>
    </lineage>
</organism>
<dbReference type="NCBIfam" id="TIGR02595">
    <property type="entry name" value="PEP_CTERM"/>
    <property type="match status" value="1"/>
</dbReference>